<gene>
    <name evidence="9" type="ORF">LUZ62_090483</name>
</gene>
<feature type="transmembrane region" description="Helical" evidence="7">
    <location>
        <begin position="92"/>
        <end position="113"/>
    </location>
</feature>
<evidence type="ECO:0000256" key="2">
    <source>
        <dbReference type="ARBA" id="ARBA00008432"/>
    </source>
</evidence>
<dbReference type="PROSITE" id="PS50850">
    <property type="entry name" value="MFS"/>
    <property type="match status" value="1"/>
</dbReference>
<keyword evidence="6 7" id="KW-0472">Membrane</keyword>
<feature type="transmembrane region" description="Helical" evidence="7">
    <location>
        <begin position="167"/>
        <end position="185"/>
    </location>
</feature>
<evidence type="ECO:0000313" key="10">
    <source>
        <dbReference type="Proteomes" id="UP001140206"/>
    </source>
</evidence>
<comment type="similarity">
    <text evidence="2">Belongs to the major facilitator superfamily. Nitrate/nitrite porter (TC 2.A.1.8) family.</text>
</comment>
<protein>
    <submittedName>
        <fullName evidence="9">High-affinity nitrate transporter 2.2</fullName>
    </submittedName>
</protein>
<reference evidence="9" key="1">
    <citation type="submission" date="2022-08" db="EMBL/GenBank/DDBJ databases">
        <authorList>
            <person name="Marques A."/>
        </authorList>
    </citation>
    <scope>NUCLEOTIDE SEQUENCE</scope>
    <source>
        <strain evidence="9">RhyPub2mFocal</strain>
        <tissue evidence="9">Leaves</tissue>
    </source>
</reference>
<evidence type="ECO:0000256" key="6">
    <source>
        <dbReference type="ARBA" id="ARBA00023136"/>
    </source>
</evidence>
<evidence type="ECO:0000259" key="8">
    <source>
        <dbReference type="PROSITE" id="PS50850"/>
    </source>
</evidence>
<proteinExistence type="inferred from homology"/>
<dbReference type="SUPFAM" id="SSF103473">
    <property type="entry name" value="MFS general substrate transporter"/>
    <property type="match status" value="1"/>
</dbReference>
<keyword evidence="3 7" id="KW-0812">Transmembrane</keyword>
<keyword evidence="5" id="KW-0534">Nitrate assimilation</keyword>
<dbReference type="Proteomes" id="UP001140206">
    <property type="component" value="Chromosome 5"/>
</dbReference>
<evidence type="ECO:0000256" key="4">
    <source>
        <dbReference type="ARBA" id="ARBA00022989"/>
    </source>
</evidence>
<dbReference type="InterPro" id="IPR011701">
    <property type="entry name" value="MFS"/>
</dbReference>
<dbReference type="InterPro" id="IPR044772">
    <property type="entry name" value="NO3_transporter"/>
</dbReference>
<organism evidence="9 10">
    <name type="scientific">Rhynchospora pubera</name>
    <dbReference type="NCBI Taxonomy" id="906938"/>
    <lineage>
        <taxon>Eukaryota</taxon>
        <taxon>Viridiplantae</taxon>
        <taxon>Streptophyta</taxon>
        <taxon>Embryophyta</taxon>
        <taxon>Tracheophyta</taxon>
        <taxon>Spermatophyta</taxon>
        <taxon>Magnoliopsida</taxon>
        <taxon>Liliopsida</taxon>
        <taxon>Poales</taxon>
        <taxon>Cyperaceae</taxon>
        <taxon>Cyperoideae</taxon>
        <taxon>Rhynchosporeae</taxon>
        <taxon>Rhynchospora</taxon>
    </lineage>
</organism>
<accession>A0AAV8CLR7</accession>
<evidence type="ECO:0000256" key="1">
    <source>
        <dbReference type="ARBA" id="ARBA00004141"/>
    </source>
</evidence>
<feature type="transmembrane region" description="Helical" evidence="7">
    <location>
        <begin position="55"/>
        <end position="80"/>
    </location>
</feature>
<dbReference type="AlphaFoldDB" id="A0AAV8CLR7"/>
<evidence type="ECO:0000256" key="5">
    <source>
        <dbReference type="ARBA" id="ARBA00023063"/>
    </source>
</evidence>
<dbReference type="GO" id="GO:0016020">
    <property type="term" value="C:membrane"/>
    <property type="evidence" value="ECO:0007669"/>
    <property type="project" value="UniProtKB-SubCell"/>
</dbReference>
<feature type="transmembrane region" description="Helical" evidence="7">
    <location>
        <begin position="192"/>
        <end position="211"/>
    </location>
</feature>
<comment type="caution">
    <text evidence="9">The sequence shown here is derived from an EMBL/GenBank/DDBJ whole genome shotgun (WGS) entry which is preliminary data.</text>
</comment>
<dbReference type="InterPro" id="IPR036259">
    <property type="entry name" value="MFS_trans_sf"/>
</dbReference>
<feature type="transmembrane region" description="Helical" evidence="7">
    <location>
        <begin position="31"/>
        <end position="49"/>
    </location>
</feature>
<feature type="transmembrane region" description="Helical" evidence="7">
    <location>
        <begin position="416"/>
        <end position="435"/>
    </location>
</feature>
<sequence>MVESDLIMPVDSEHRAMDLRPLSIASPHMRAFHLSWLSLFSCFFSVFSVPPLLPVLGATTSTGVISGVVSLSATFISRLIMGPICDLLGPRLASTVLSIVTAVLSIMLALLGASTSHEGLIVLRFISGLSLGNFVANQYWMSSMFSPSIVGVASAVSAGWANTGCGVAQVAMPLAYSFLLHVGVLDSMACRVVFLLPAGLQIATALATLYFGQDLPQGNFSVVKKKSKHTSKRGIVDFWEIIKEGAGNYRGWILALTYGYCYGVELTTEAIVATFFRERYNLGIEAAGAAAACFGVMNVISRPVGGMAADVLGESFGMRGRLWGLWLVQTVGGVTCLMLGKMSDSGAPPGLTLAVLVVFAFFIQAASGLTFGIVPFISKRALGVISGMTASGGVMGGIVTQLLFFSGSFGFSRETGISLMGLMILICTLPLMLIYSPQFGGMFCAPLKDYDDLEADYYEFVK</sequence>
<evidence type="ECO:0000256" key="3">
    <source>
        <dbReference type="ARBA" id="ARBA00022692"/>
    </source>
</evidence>
<feature type="domain" description="Major facilitator superfamily (MFS) profile" evidence="8">
    <location>
        <begin position="1"/>
        <end position="439"/>
    </location>
</feature>
<feature type="transmembrane region" description="Helical" evidence="7">
    <location>
        <begin position="119"/>
        <end position="136"/>
    </location>
</feature>
<feature type="transmembrane region" description="Helical" evidence="7">
    <location>
        <begin position="381"/>
        <end position="404"/>
    </location>
</feature>
<feature type="transmembrane region" description="Helical" evidence="7">
    <location>
        <begin position="322"/>
        <end position="340"/>
    </location>
</feature>
<dbReference type="GO" id="GO:0042128">
    <property type="term" value="P:nitrate assimilation"/>
    <property type="evidence" value="ECO:0007669"/>
    <property type="project" value="UniProtKB-KW"/>
</dbReference>
<dbReference type="PANTHER" id="PTHR23515">
    <property type="entry name" value="HIGH-AFFINITY NITRATE TRANSPORTER 2.3"/>
    <property type="match status" value="1"/>
</dbReference>
<evidence type="ECO:0000256" key="7">
    <source>
        <dbReference type="SAM" id="Phobius"/>
    </source>
</evidence>
<dbReference type="EMBL" id="JAMFTS010000005">
    <property type="protein sequence ID" value="KAJ4756078.1"/>
    <property type="molecule type" value="Genomic_DNA"/>
</dbReference>
<comment type="subcellular location">
    <subcellularLocation>
        <location evidence="1">Membrane</location>
        <topology evidence="1">Multi-pass membrane protein</topology>
    </subcellularLocation>
</comment>
<keyword evidence="4 7" id="KW-1133">Transmembrane helix</keyword>
<dbReference type="Gene3D" id="1.20.1250.20">
    <property type="entry name" value="MFS general substrate transporter like domains"/>
    <property type="match status" value="2"/>
</dbReference>
<dbReference type="Pfam" id="PF07690">
    <property type="entry name" value="MFS_1"/>
    <property type="match status" value="1"/>
</dbReference>
<evidence type="ECO:0000313" key="9">
    <source>
        <dbReference type="EMBL" id="KAJ4756078.1"/>
    </source>
</evidence>
<feature type="transmembrane region" description="Helical" evidence="7">
    <location>
        <begin position="352"/>
        <end position="374"/>
    </location>
</feature>
<dbReference type="FunFam" id="1.20.1250.20:FF:000053">
    <property type="entry name" value="Nitrate transporter 2.1"/>
    <property type="match status" value="1"/>
</dbReference>
<dbReference type="CDD" id="cd17341">
    <property type="entry name" value="MFS_NRT2_like"/>
    <property type="match status" value="1"/>
</dbReference>
<dbReference type="GO" id="GO:0015112">
    <property type="term" value="F:nitrate transmembrane transporter activity"/>
    <property type="evidence" value="ECO:0007669"/>
    <property type="project" value="InterPro"/>
</dbReference>
<dbReference type="FunFam" id="1.20.1250.20:FF:000411">
    <property type="entry name" value="Probable high-affinity nitrate transporter 2.4"/>
    <property type="match status" value="1"/>
</dbReference>
<dbReference type="InterPro" id="IPR020846">
    <property type="entry name" value="MFS_dom"/>
</dbReference>
<keyword evidence="10" id="KW-1185">Reference proteome</keyword>
<name>A0AAV8CLR7_9POAL</name>
<feature type="transmembrane region" description="Helical" evidence="7">
    <location>
        <begin position="282"/>
        <end position="301"/>
    </location>
</feature>